<feature type="transmembrane region" description="Helical" evidence="1">
    <location>
        <begin position="12"/>
        <end position="37"/>
    </location>
</feature>
<dbReference type="Proteomes" id="UP001500831">
    <property type="component" value="Unassembled WGS sequence"/>
</dbReference>
<evidence type="ECO:0000313" key="3">
    <source>
        <dbReference type="Proteomes" id="UP001500831"/>
    </source>
</evidence>
<dbReference type="EMBL" id="BAAAVI010000093">
    <property type="protein sequence ID" value="GAA2907936.1"/>
    <property type="molecule type" value="Genomic_DNA"/>
</dbReference>
<accession>A0ABN3WBD5</accession>
<dbReference type="RefSeq" id="WP_344981284.1">
    <property type="nucleotide sequence ID" value="NZ_BAAAVI010000093.1"/>
</dbReference>
<keyword evidence="1" id="KW-1133">Transmembrane helix</keyword>
<reference evidence="2 3" key="1">
    <citation type="journal article" date="2019" name="Int. J. Syst. Evol. Microbiol.">
        <title>The Global Catalogue of Microorganisms (GCM) 10K type strain sequencing project: providing services to taxonomists for standard genome sequencing and annotation.</title>
        <authorList>
            <consortium name="The Broad Institute Genomics Platform"/>
            <consortium name="The Broad Institute Genome Sequencing Center for Infectious Disease"/>
            <person name="Wu L."/>
            <person name="Ma J."/>
        </authorList>
    </citation>
    <scope>NUCLEOTIDE SEQUENCE [LARGE SCALE GENOMIC DNA]</scope>
    <source>
        <strain evidence="2 3">JCM 6242</strain>
    </source>
</reference>
<comment type="caution">
    <text evidence="2">The sequence shown here is derived from an EMBL/GenBank/DDBJ whole genome shotgun (WGS) entry which is preliminary data.</text>
</comment>
<keyword evidence="3" id="KW-1185">Reference proteome</keyword>
<sequence length="62" mass="6286">MRDNEPVLRRALTLGPVVLFGLAYMTPLIVLGIFGIVAETTGGATAAAYALAGEKAPVAAEG</sequence>
<evidence type="ECO:0000256" key="1">
    <source>
        <dbReference type="SAM" id="Phobius"/>
    </source>
</evidence>
<evidence type="ECO:0000313" key="2">
    <source>
        <dbReference type="EMBL" id="GAA2907936.1"/>
    </source>
</evidence>
<organism evidence="2 3">
    <name type="scientific">Streptosporangium fragile</name>
    <dbReference type="NCBI Taxonomy" id="46186"/>
    <lineage>
        <taxon>Bacteria</taxon>
        <taxon>Bacillati</taxon>
        <taxon>Actinomycetota</taxon>
        <taxon>Actinomycetes</taxon>
        <taxon>Streptosporangiales</taxon>
        <taxon>Streptosporangiaceae</taxon>
        <taxon>Streptosporangium</taxon>
    </lineage>
</organism>
<proteinExistence type="predicted"/>
<keyword evidence="1" id="KW-0472">Membrane</keyword>
<protein>
    <submittedName>
        <fullName evidence="2">Uncharacterized protein</fullName>
    </submittedName>
</protein>
<keyword evidence="1" id="KW-0812">Transmembrane</keyword>
<name>A0ABN3WBD5_9ACTN</name>
<gene>
    <name evidence="2" type="ORF">GCM10010517_74370</name>
</gene>